<proteinExistence type="predicted"/>
<accession>A0AAN8VG17</accession>
<keyword evidence="4" id="KW-1185">Reference proteome</keyword>
<evidence type="ECO:0000313" key="4">
    <source>
        <dbReference type="Proteomes" id="UP001370490"/>
    </source>
</evidence>
<dbReference type="PANTHER" id="PTHR33782:SF5">
    <property type="entry name" value="MEDIATOR OF RNA POLYMERASE II TRANSCRIPTION SUBUNIT"/>
    <property type="match status" value="1"/>
</dbReference>
<keyword evidence="1" id="KW-0175">Coiled coil</keyword>
<organism evidence="3 4">
    <name type="scientific">Dillenia turbinata</name>
    <dbReference type="NCBI Taxonomy" id="194707"/>
    <lineage>
        <taxon>Eukaryota</taxon>
        <taxon>Viridiplantae</taxon>
        <taxon>Streptophyta</taxon>
        <taxon>Embryophyta</taxon>
        <taxon>Tracheophyta</taxon>
        <taxon>Spermatophyta</taxon>
        <taxon>Magnoliopsida</taxon>
        <taxon>eudicotyledons</taxon>
        <taxon>Gunneridae</taxon>
        <taxon>Pentapetalae</taxon>
        <taxon>Dilleniales</taxon>
        <taxon>Dilleniaceae</taxon>
        <taxon>Dillenia</taxon>
    </lineage>
</organism>
<protein>
    <submittedName>
        <fullName evidence="3">Uncharacterized protein</fullName>
    </submittedName>
</protein>
<gene>
    <name evidence="3" type="ORF">RJ641_002802</name>
</gene>
<keyword evidence="2" id="KW-0472">Membrane</keyword>
<evidence type="ECO:0000256" key="2">
    <source>
        <dbReference type="SAM" id="Phobius"/>
    </source>
</evidence>
<sequence>MFSNYWICISGKAQHLSNFEENLDGLEVSLEDLRELRKDAYRMKRQDPVQALNSNQDKMQTISLSSPSLGPCFGDRKIMQRKDCWRALASRREAHEPNYYYGGRLVDESMIVLRKRLHEMKMVERNYEPPSHWMDWEKRYYTSYDSIICEVVGFLQSQLMNTRPTLALGFMALLTLSVPTTIVVLLFQMLELTKLITTAIHLG</sequence>
<dbReference type="PANTHER" id="PTHR33782">
    <property type="entry name" value="OS01G0121600 PROTEIN"/>
    <property type="match status" value="1"/>
</dbReference>
<reference evidence="3 4" key="1">
    <citation type="submission" date="2023-12" db="EMBL/GenBank/DDBJ databases">
        <title>A high-quality genome assembly for Dillenia turbinata (Dilleniales).</title>
        <authorList>
            <person name="Chanderbali A."/>
        </authorList>
    </citation>
    <scope>NUCLEOTIDE SEQUENCE [LARGE SCALE GENOMIC DNA]</scope>
    <source>
        <strain evidence="3">LSX21</strain>
        <tissue evidence="3">Leaf</tissue>
    </source>
</reference>
<feature type="coiled-coil region" evidence="1">
    <location>
        <begin position="16"/>
        <end position="43"/>
    </location>
</feature>
<comment type="caution">
    <text evidence="3">The sequence shown here is derived from an EMBL/GenBank/DDBJ whole genome shotgun (WGS) entry which is preliminary data.</text>
</comment>
<feature type="transmembrane region" description="Helical" evidence="2">
    <location>
        <begin position="166"/>
        <end position="187"/>
    </location>
</feature>
<dbReference type="Proteomes" id="UP001370490">
    <property type="component" value="Unassembled WGS sequence"/>
</dbReference>
<dbReference type="EMBL" id="JBAMMX010000011">
    <property type="protein sequence ID" value="KAK6931009.1"/>
    <property type="molecule type" value="Genomic_DNA"/>
</dbReference>
<evidence type="ECO:0000256" key="1">
    <source>
        <dbReference type="SAM" id="Coils"/>
    </source>
</evidence>
<dbReference type="AlphaFoldDB" id="A0AAN8VG17"/>
<keyword evidence="2" id="KW-0812">Transmembrane</keyword>
<evidence type="ECO:0000313" key="3">
    <source>
        <dbReference type="EMBL" id="KAK6931009.1"/>
    </source>
</evidence>
<keyword evidence="2" id="KW-1133">Transmembrane helix</keyword>
<name>A0AAN8VG17_9MAGN</name>